<accession>K3ZHM7</accession>
<evidence type="ECO:0000256" key="6">
    <source>
        <dbReference type="SAM" id="MobiDB-lite"/>
    </source>
</evidence>
<dbReference type="InterPro" id="IPR007656">
    <property type="entry name" value="GTD-bd"/>
</dbReference>
<dbReference type="EnsemblPlants" id="KQK95020">
    <property type="protein sequence ID" value="KQK95020"/>
    <property type="gene ID" value="SETIT_026079mg"/>
</dbReference>
<dbReference type="STRING" id="4555.K3ZHM7"/>
<reference evidence="9" key="1">
    <citation type="journal article" date="2012" name="Nat. Biotechnol.">
        <title>Reference genome sequence of the model plant Setaria.</title>
        <authorList>
            <person name="Bennetzen J.L."/>
            <person name="Schmutz J."/>
            <person name="Wang H."/>
            <person name="Percifield R."/>
            <person name="Hawkins J."/>
            <person name="Pontaroli A.C."/>
            <person name="Estep M."/>
            <person name="Feng L."/>
            <person name="Vaughn J.N."/>
            <person name="Grimwood J."/>
            <person name="Jenkins J."/>
            <person name="Barry K."/>
            <person name="Lindquist E."/>
            <person name="Hellsten U."/>
            <person name="Deshpande S."/>
            <person name="Wang X."/>
            <person name="Wu X."/>
            <person name="Mitros T."/>
            <person name="Triplett J."/>
            <person name="Yang X."/>
            <person name="Ye C.Y."/>
            <person name="Mauro-Herrera M."/>
            <person name="Wang L."/>
            <person name="Li P."/>
            <person name="Sharma M."/>
            <person name="Sharma R."/>
            <person name="Ronald P.C."/>
            <person name="Panaud O."/>
            <person name="Kellogg E.A."/>
            <person name="Brutnell T.P."/>
            <person name="Doust A.N."/>
            <person name="Tuskan G.A."/>
            <person name="Rokhsar D."/>
            <person name="Devos K.M."/>
        </authorList>
    </citation>
    <scope>NUCLEOTIDE SEQUENCE [LARGE SCALE GENOMIC DNA]</scope>
    <source>
        <strain evidence="9">cv. Yugu1</strain>
    </source>
</reference>
<feature type="compositionally biased region" description="Basic and acidic residues" evidence="6">
    <location>
        <begin position="16"/>
        <end position="31"/>
    </location>
</feature>
<dbReference type="PANTHER" id="PTHR31422:SF59">
    <property type="entry name" value="MYOSIN-BINDING PROTEIN 7"/>
    <property type="match status" value="1"/>
</dbReference>
<dbReference type="AlphaFoldDB" id="K3ZHM7"/>
<name>K3ZHM7_SETIT</name>
<evidence type="ECO:0000256" key="4">
    <source>
        <dbReference type="ARBA" id="ARBA00023136"/>
    </source>
</evidence>
<keyword evidence="9" id="KW-1185">Reference proteome</keyword>
<feature type="coiled-coil region" evidence="5">
    <location>
        <begin position="522"/>
        <end position="549"/>
    </location>
</feature>
<evidence type="ECO:0000256" key="3">
    <source>
        <dbReference type="ARBA" id="ARBA00022989"/>
    </source>
</evidence>
<dbReference type="Gramene" id="KQK95020">
    <property type="protein sequence ID" value="KQK95020"/>
    <property type="gene ID" value="SETIT_026079mg"/>
</dbReference>
<evidence type="ECO:0000313" key="9">
    <source>
        <dbReference type="Proteomes" id="UP000004995"/>
    </source>
</evidence>
<evidence type="ECO:0000259" key="7">
    <source>
        <dbReference type="PROSITE" id="PS51775"/>
    </source>
</evidence>
<proteinExistence type="predicted"/>
<dbReference type="Proteomes" id="UP000004995">
    <property type="component" value="Unassembled WGS sequence"/>
</dbReference>
<organism evidence="8 9">
    <name type="scientific">Setaria italica</name>
    <name type="common">Foxtail millet</name>
    <name type="synonym">Panicum italicum</name>
    <dbReference type="NCBI Taxonomy" id="4555"/>
    <lineage>
        <taxon>Eukaryota</taxon>
        <taxon>Viridiplantae</taxon>
        <taxon>Streptophyta</taxon>
        <taxon>Embryophyta</taxon>
        <taxon>Tracheophyta</taxon>
        <taxon>Spermatophyta</taxon>
        <taxon>Magnoliopsida</taxon>
        <taxon>Liliopsida</taxon>
        <taxon>Poales</taxon>
        <taxon>Poaceae</taxon>
        <taxon>PACMAD clade</taxon>
        <taxon>Panicoideae</taxon>
        <taxon>Panicodae</taxon>
        <taxon>Paniceae</taxon>
        <taxon>Cenchrinae</taxon>
        <taxon>Setaria</taxon>
    </lineage>
</organism>
<keyword evidence="2" id="KW-0812">Transmembrane</keyword>
<comment type="subcellular location">
    <subcellularLocation>
        <location evidence="1">Membrane</location>
    </subcellularLocation>
</comment>
<evidence type="ECO:0000256" key="2">
    <source>
        <dbReference type="ARBA" id="ARBA00022692"/>
    </source>
</evidence>
<dbReference type="HOGENOM" id="CLU_026752_0_1_1"/>
<evidence type="ECO:0000256" key="5">
    <source>
        <dbReference type="SAM" id="Coils"/>
    </source>
</evidence>
<feature type="domain" description="GTD-binding" evidence="7">
    <location>
        <begin position="256"/>
        <end position="354"/>
    </location>
</feature>
<dbReference type="GO" id="GO:0016020">
    <property type="term" value="C:membrane"/>
    <property type="evidence" value="ECO:0007669"/>
    <property type="project" value="UniProtKB-SubCell"/>
</dbReference>
<dbReference type="GO" id="GO:0080115">
    <property type="term" value="F:myosin XI tail binding"/>
    <property type="evidence" value="ECO:0007669"/>
    <property type="project" value="UniProtKB-ARBA"/>
</dbReference>
<evidence type="ECO:0000313" key="8">
    <source>
        <dbReference type="EnsemblPlants" id="KQK95020"/>
    </source>
</evidence>
<sequence length="668" mass="72701">MATSSRLIGAATPRTKRTETGREHQDTHLPGEIRPAPFRAYHARFEFNKDHGGDKFQIDRSIRIRSPTSFIPLPHGHTGHNILTLRKETIQSHVATSLGAEERWLGLGACPTNGGLARDPVPRIGGPPARTPPRDRVSFRIGRPHGQPARTGRRTPTPPRPPAHHPAAAAAHGRGIEPAASPLPITAPLGLAAAQADARAPPAATASSSPAMAGEDDPCPLCGGGGGGGPARVTLAKRGSPPPHAGDALAVTAVVDPGDELREELARQRRWAADLHAELEAERAAAEGAASEAMSMILRLQRDKSEAMMEARQYRRYAEERFAHDAAEADALRNALERRDDAVRSLAARLRACQARLLHLGYPSPSASSSLPSSPTAAAAGSRRGFHHHLPFSDDEDCDNYRSVHCLERPADVGTPRTHHLLNRMPSPDADKGVVLFGSPRHARALSGDSVPYSCRVALADEFPLFATDRRDAPDLDDEEQGDRVYTVDAVHGVPVMAPEDCCYLGAPMGNEEVGFRAGGGGWTEEAEIQKLKARLQALEADRESMRHTIMSMGDEKVQVVLLREIAQQLCKDTAPFPAVPLKVQPRLQPVVMAQRKVVKKRNSFVKIFIVTVLKWVASMFCWRRKSNRIRYPIGMCGSNVGLMLILDRFPKQRQKKIPKRKLSASIL</sequence>
<dbReference type="PROSITE" id="PS51775">
    <property type="entry name" value="GTD_BINDING"/>
    <property type="match status" value="1"/>
</dbReference>
<evidence type="ECO:0000256" key="1">
    <source>
        <dbReference type="ARBA" id="ARBA00004370"/>
    </source>
</evidence>
<dbReference type="InParanoid" id="K3ZHM7"/>
<reference evidence="8" key="2">
    <citation type="submission" date="2018-08" db="UniProtKB">
        <authorList>
            <consortium name="EnsemblPlants"/>
        </authorList>
    </citation>
    <scope>IDENTIFICATION</scope>
    <source>
        <strain evidence="8">Yugu1</strain>
    </source>
</reference>
<protein>
    <recommendedName>
        <fullName evidence="7">GTD-binding domain-containing protein</fullName>
    </recommendedName>
</protein>
<feature type="region of interest" description="Disordered" evidence="6">
    <location>
        <begin position="116"/>
        <end position="182"/>
    </location>
</feature>
<keyword evidence="4" id="KW-0472">Membrane</keyword>
<dbReference type="Pfam" id="PF04576">
    <property type="entry name" value="Zein-binding"/>
    <property type="match status" value="1"/>
</dbReference>
<keyword evidence="5" id="KW-0175">Coiled coil</keyword>
<keyword evidence="3" id="KW-1133">Transmembrane helix</keyword>
<feature type="region of interest" description="Disordered" evidence="6">
    <location>
        <begin position="1"/>
        <end position="33"/>
    </location>
</feature>
<dbReference type="eggNOG" id="ENOG502R5YD">
    <property type="taxonomic scope" value="Eukaryota"/>
</dbReference>
<dbReference type="FunCoup" id="K3ZHM7">
    <property type="interactions" value="12"/>
</dbReference>
<dbReference type="EMBL" id="AGNK02005055">
    <property type="status" value="NOT_ANNOTATED_CDS"/>
    <property type="molecule type" value="Genomic_DNA"/>
</dbReference>
<dbReference type="PANTHER" id="PTHR31422">
    <property type="entry name" value="BNAANNG28530D PROTEIN"/>
    <property type="match status" value="1"/>
</dbReference>